<dbReference type="Pfam" id="PF00098">
    <property type="entry name" value="zf-CCHC"/>
    <property type="match status" value="1"/>
</dbReference>
<evidence type="ECO:0000313" key="4">
    <source>
        <dbReference type="EMBL" id="GIX97362.1"/>
    </source>
</evidence>
<evidence type="ECO:0000259" key="3">
    <source>
        <dbReference type="PROSITE" id="PS50158"/>
    </source>
</evidence>
<keyword evidence="5" id="KW-1185">Reference proteome</keyword>
<dbReference type="Gene3D" id="4.10.60.10">
    <property type="entry name" value="Zinc finger, CCHC-type"/>
    <property type="match status" value="1"/>
</dbReference>
<dbReference type="AlphaFoldDB" id="A0AAV4PQ77"/>
<proteinExistence type="predicted"/>
<dbReference type="SUPFAM" id="SSF57756">
    <property type="entry name" value="Retrovirus zinc finger-like domains"/>
    <property type="match status" value="1"/>
</dbReference>
<feature type="domain" description="CCHC-type" evidence="3">
    <location>
        <begin position="249"/>
        <end position="262"/>
    </location>
</feature>
<feature type="region of interest" description="Disordered" evidence="2">
    <location>
        <begin position="271"/>
        <end position="302"/>
    </location>
</feature>
<evidence type="ECO:0000256" key="2">
    <source>
        <dbReference type="SAM" id="MobiDB-lite"/>
    </source>
</evidence>
<feature type="compositionally biased region" description="Polar residues" evidence="2">
    <location>
        <begin position="285"/>
        <end position="300"/>
    </location>
</feature>
<dbReference type="PANTHER" id="PTHR19963">
    <property type="entry name" value="CCHC-TYPE DOMAIN-CONTAINING PROTEIN"/>
    <property type="match status" value="1"/>
</dbReference>
<dbReference type="InterPro" id="IPR001969">
    <property type="entry name" value="Aspartic_peptidase_AS"/>
</dbReference>
<sequence length="480" mass="53419">MADEDKTLSNPCLLSSIRSFNGENAEEFFTVLENTALLGNWSEIQLAVITTLKLEGRARRFFEASLKGKNLGYQPLKARLIAQFSKPVNFASNFTQFATTVQLPFESVEDFASRLEGVAHKTFGESSVESGDMSQKFRAKIMLSQFLAGLQSRIKAQMVIISPETFEGAVELGERIEIAQEMLVPNVNGNRVHDKVLEAVQASGDTLAKTLNLVNRQLEHLSSRMDKIEAETKSGNGRNCLANRQPVTCFHCNRPGHYMRDCYQRLAENRGRGANHRGRDRGNGNDYTYGNQRFSGGNNQPKEETEIKHVKGGNIVGPLVPTVAHVDPNLDVFYSCTLPLIDIVIGGIKCMALIDSGATMNLIDKYIFHKLKNFVVIEAPPINLKTLSNESLSTKLVIKTSVEIKNVKLPGHFVLAVADLSPSFNVILRLEFLNLHKFTLDCDKKLLKNDKLELKCNFERINHNTGLVVGENYSNENGTT</sequence>
<dbReference type="GO" id="GO:0008270">
    <property type="term" value="F:zinc ion binding"/>
    <property type="evidence" value="ECO:0007669"/>
    <property type="project" value="UniProtKB-KW"/>
</dbReference>
<dbReference type="SUPFAM" id="SSF50630">
    <property type="entry name" value="Acid proteases"/>
    <property type="match status" value="1"/>
</dbReference>
<comment type="caution">
    <text evidence="4">The sequence shown here is derived from an EMBL/GenBank/DDBJ whole genome shotgun (WGS) entry which is preliminary data.</text>
</comment>
<keyword evidence="1" id="KW-0479">Metal-binding</keyword>
<dbReference type="Proteomes" id="UP001054837">
    <property type="component" value="Unassembled WGS sequence"/>
</dbReference>
<dbReference type="CDD" id="cd00303">
    <property type="entry name" value="retropepsin_like"/>
    <property type="match status" value="1"/>
</dbReference>
<dbReference type="InterPro" id="IPR021109">
    <property type="entry name" value="Peptidase_aspartic_dom_sf"/>
</dbReference>
<dbReference type="PROSITE" id="PS00141">
    <property type="entry name" value="ASP_PROTEASE"/>
    <property type="match status" value="1"/>
</dbReference>
<dbReference type="PANTHER" id="PTHR19963:SF30">
    <property type="entry name" value="ENDONUCLEASE_EXONUCLEASE_PHOSPHATASE DOMAIN-CONTAINING PROTEIN"/>
    <property type="match status" value="1"/>
</dbReference>
<evidence type="ECO:0000256" key="1">
    <source>
        <dbReference type="PROSITE-ProRule" id="PRU00047"/>
    </source>
</evidence>
<dbReference type="PROSITE" id="PS50158">
    <property type="entry name" value="ZF_CCHC"/>
    <property type="match status" value="1"/>
</dbReference>
<dbReference type="GO" id="GO:0006508">
    <property type="term" value="P:proteolysis"/>
    <property type="evidence" value="ECO:0007669"/>
    <property type="project" value="InterPro"/>
</dbReference>
<keyword evidence="1" id="KW-0863">Zinc-finger</keyword>
<dbReference type="InterPro" id="IPR001878">
    <property type="entry name" value="Znf_CCHC"/>
</dbReference>
<organism evidence="4 5">
    <name type="scientific">Caerostris darwini</name>
    <dbReference type="NCBI Taxonomy" id="1538125"/>
    <lineage>
        <taxon>Eukaryota</taxon>
        <taxon>Metazoa</taxon>
        <taxon>Ecdysozoa</taxon>
        <taxon>Arthropoda</taxon>
        <taxon>Chelicerata</taxon>
        <taxon>Arachnida</taxon>
        <taxon>Araneae</taxon>
        <taxon>Araneomorphae</taxon>
        <taxon>Entelegynae</taxon>
        <taxon>Araneoidea</taxon>
        <taxon>Araneidae</taxon>
        <taxon>Caerostris</taxon>
    </lineage>
</organism>
<name>A0AAV4PQ77_9ARAC</name>
<accession>A0AAV4PQ77</accession>
<reference evidence="4 5" key="1">
    <citation type="submission" date="2021-06" db="EMBL/GenBank/DDBJ databases">
        <title>Caerostris darwini draft genome.</title>
        <authorList>
            <person name="Kono N."/>
            <person name="Arakawa K."/>
        </authorList>
    </citation>
    <scope>NUCLEOTIDE SEQUENCE [LARGE SCALE GENOMIC DNA]</scope>
</reference>
<dbReference type="SMART" id="SM00343">
    <property type="entry name" value="ZnF_C2HC"/>
    <property type="match status" value="1"/>
</dbReference>
<dbReference type="Gene3D" id="2.40.70.10">
    <property type="entry name" value="Acid Proteases"/>
    <property type="match status" value="1"/>
</dbReference>
<keyword evidence="1" id="KW-0862">Zinc</keyword>
<dbReference type="GO" id="GO:0003676">
    <property type="term" value="F:nucleic acid binding"/>
    <property type="evidence" value="ECO:0007669"/>
    <property type="project" value="InterPro"/>
</dbReference>
<protein>
    <submittedName>
        <fullName evidence="4">Retrovirus-related Pol polyprotein from transposon 17.6</fullName>
    </submittedName>
</protein>
<evidence type="ECO:0000313" key="5">
    <source>
        <dbReference type="Proteomes" id="UP001054837"/>
    </source>
</evidence>
<dbReference type="EMBL" id="BPLQ01003031">
    <property type="protein sequence ID" value="GIX97362.1"/>
    <property type="molecule type" value="Genomic_DNA"/>
</dbReference>
<dbReference type="Pfam" id="PF13650">
    <property type="entry name" value="Asp_protease_2"/>
    <property type="match status" value="1"/>
</dbReference>
<dbReference type="InterPro" id="IPR036875">
    <property type="entry name" value="Znf_CCHC_sf"/>
</dbReference>
<dbReference type="GO" id="GO:0004190">
    <property type="term" value="F:aspartic-type endopeptidase activity"/>
    <property type="evidence" value="ECO:0007669"/>
    <property type="project" value="InterPro"/>
</dbReference>
<gene>
    <name evidence="4" type="primary">pol_618</name>
    <name evidence="4" type="ORF">CDAR_537021</name>
</gene>